<organism evidence="2">
    <name type="scientific">bioreactor metagenome</name>
    <dbReference type="NCBI Taxonomy" id="1076179"/>
    <lineage>
        <taxon>unclassified sequences</taxon>
        <taxon>metagenomes</taxon>
        <taxon>ecological metagenomes</taxon>
    </lineage>
</organism>
<comment type="caution">
    <text evidence="2">The sequence shown here is derived from an EMBL/GenBank/DDBJ whole genome shotgun (WGS) entry which is preliminary data.</text>
</comment>
<name>A0A645BQ40_9ZZZZ</name>
<evidence type="ECO:0000259" key="1">
    <source>
        <dbReference type="Pfam" id="PF02525"/>
    </source>
</evidence>
<dbReference type="EMBL" id="VSSQ01021668">
    <property type="protein sequence ID" value="MPM67405.1"/>
    <property type="molecule type" value="Genomic_DNA"/>
</dbReference>
<dbReference type="SUPFAM" id="SSF52218">
    <property type="entry name" value="Flavoproteins"/>
    <property type="match status" value="1"/>
</dbReference>
<dbReference type="InterPro" id="IPR003680">
    <property type="entry name" value="Flavodoxin_fold"/>
</dbReference>
<dbReference type="InterPro" id="IPR029039">
    <property type="entry name" value="Flavoprotein-like_sf"/>
</dbReference>
<proteinExistence type="predicted"/>
<gene>
    <name evidence="2" type="primary">azoR2_3</name>
    <name evidence="2" type="ORF">SDC9_114327</name>
</gene>
<evidence type="ECO:0000313" key="2">
    <source>
        <dbReference type="EMBL" id="MPM67405.1"/>
    </source>
</evidence>
<dbReference type="Pfam" id="PF02525">
    <property type="entry name" value="Flavodoxin_2"/>
    <property type="match status" value="1"/>
</dbReference>
<dbReference type="PANTHER" id="PTHR43741">
    <property type="entry name" value="FMN-DEPENDENT NADH-AZOREDUCTASE 1"/>
    <property type="match status" value="1"/>
</dbReference>
<reference evidence="2" key="1">
    <citation type="submission" date="2019-08" db="EMBL/GenBank/DDBJ databases">
        <authorList>
            <person name="Kucharzyk K."/>
            <person name="Murdoch R.W."/>
            <person name="Higgins S."/>
            <person name="Loffler F."/>
        </authorList>
    </citation>
    <scope>NUCLEOTIDE SEQUENCE</scope>
</reference>
<protein>
    <submittedName>
        <fullName evidence="2">FMN-dependent NADH-azoreductase 2</fullName>
        <ecNumber evidence="2">1.7.-.-</ecNumber>
    </submittedName>
</protein>
<dbReference type="AlphaFoldDB" id="A0A645BQ40"/>
<dbReference type="GO" id="GO:0016491">
    <property type="term" value="F:oxidoreductase activity"/>
    <property type="evidence" value="ECO:0007669"/>
    <property type="project" value="UniProtKB-KW"/>
</dbReference>
<accession>A0A645BQ40</accession>
<dbReference type="Gene3D" id="3.40.50.360">
    <property type="match status" value="1"/>
</dbReference>
<sequence length="195" mass="21372">MKQALYIDCCIRGRQSRTRKLAEAFFAALPNTWKVTTVNLMREDLRPLSGEFFAAREALLQAGKTDDSRFDRARQLAAAELVVIAAPFWDMSFPSLLKIYIENVSVEGVTFRSTEEGLKGLCTAERCVFLTTRGAAYAPGDPMEQAMPYLQAIRKFFGFGELDCIAADGLDLDGADVEALVADACARAAALAQTL</sequence>
<dbReference type="EC" id="1.7.-.-" evidence="2"/>
<feature type="domain" description="Flavodoxin-like fold" evidence="1">
    <location>
        <begin position="3"/>
        <end position="190"/>
    </location>
</feature>
<dbReference type="PANTHER" id="PTHR43741:SF4">
    <property type="entry name" value="FMN-DEPENDENT NADH:QUINONE OXIDOREDUCTASE"/>
    <property type="match status" value="1"/>
</dbReference>
<dbReference type="InterPro" id="IPR050104">
    <property type="entry name" value="FMN-dep_NADH:Q_OxRdtase_AzoR1"/>
</dbReference>
<keyword evidence="2" id="KW-0560">Oxidoreductase</keyword>